<dbReference type="Gene3D" id="3.40.50.1820">
    <property type="entry name" value="alpha/beta hydrolase"/>
    <property type="match status" value="1"/>
</dbReference>
<protein>
    <recommendedName>
        <fullName evidence="8">Alpha/Beta hydrolase protein</fullName>
    </recommendedName>
</protein>
<evidence type="ECO:0000256" key="2">
    <source>
        <dbReference type="ARBA" id="ARBA00008300"/>
    </source>
</evidence>
<proteinExistence type="inferred from homology"/>
<dbReference type="InterPro" id="IPR029058">
    <property type="entry name" value="AB_hydrolase_fold"/>
</dbReference>
<keyword evidence="4" id="KW-0378">Hydrolase</keyword>
<gene>
    <name evidence="6" type="ORF">BDU57DRAFT_518618</name>
</gene>
<dbReference type="AlphaFoldDB" id="A0A6A5QLN3"/>
<evidence type="ECO:0000256" key="4">
    <source>
        <dbReference type="ARBA" id="ARBA00022801"/>
    </source>
</evidence>
<keyword evidence="5" id="KW-0472">Membrane</keyword>
<accession>A0A6A5QLN3</accession>
<dbReference type="GO" id="GO:0019915">
    <property type="term" value="P:lipid storage"/>
    <property type="evidence" value="ECO:0007669"/>
    <property type="project" value="InterPro"/>
</dbReference>
<keyword evidence="3" id="KW-0551">Lipid droplet</keyword>
<dbReference type="GO" id="GO:0005811">
    <property type="term" value="C:lipid droplet"/>
    <property type="evidence" value="ECO:0007669"/>
    <property type="project" value="UniProtKB-SubCell"/>
</dbReference>
<evidence type="ECO:0000256" key="3">
    <source>
        <dbReference type="ARBA" id="ARBA00022677"/>
    </source>
</evidence>
<organism evidence="6 7">
    <name type="scientific">Ampelomyces quisqualis</name>
    <name type="common">Powdery mildew agent</name>
    <dbReference type="NCBI Taxonomy" id="50730"/>
    <lineage>
        <taxon>Eukaryota</taxon>
        <taxon>Fungi</taxon>
        <taxon>Dikarya</taxon>
        <taxon>Ascomycota</taxon>
        <taxon>Pezizomycotina</taxon>
        <taxon>Dothideomycetes</taxon>
        <taxon>Pleosporomycetidae</taxon>
        <taxon>Pleosporales</taxon>
        <taxon>Pleosporineae</taxon>
        <taxon>Phaeosphaeriaceae</taxon>
        <taxon>Ampelomyces</taxon>
    </lineage>
</organism>
<dbReference type="GO" id="GO:0016298">
    <property type="term" value="F:lipase activity"/>
    <property type="evidence" value="ECO:0007669"/>
    <property type="project" value="InterPro"/>
</dbReference>
<evidence type="ECO:0000256" key="1">
    <source>
        <dbReference type="ARBA" id="ARBA00004502"/>
    </source>
</evidence>
<feature type="transmembrane region" description="Helical" evidence="5">
    <location>
        <begin position="185"/>
        <end position="206"/>
    </location>
</feature>
<dbReference type="Pfam" id="PF10230">
    <property type="entry name" value="LIDHydrolase"/>
    <property type="match status" value="1"/>
</dbReference>
<keyword evidence="5" id="KW-0812">Transmembrane</keyword>
<reference evidence="6" key="1">
    <citation type="journal article" date="2020" name="Stud. Mycol.">
        <title>101 Dothideomycetes genomes: a test case for predicting lifestyles and emergence of pathogens.</title>
        <authorList>
            <person name="Haridas S."/>
            <person name="Albert R."/>
            <person name="Binder M."/>
            <person name="Bloem J."/>
            <person name="Labutti K."/>
            <person name="Salamov A."/>
            <person name="Andreopoulos B."/>
            <person name="Baker S."/>
            <person name="Barry K."/>
            <person name="Bills G."/>
            <person name="Bluhm B."/>
            <person name="Cannon C."/>
            <person name="Castanera R."/>
            <person name="Culley D."/>
            <person name="Daum C."/>
            <person name="Ezra D."/>
            <person name="Gonzalez J."/>
            <person name="Henrissat B."/>
            <person name="Kuo A."/>
            <person name="Liang C."/>
            <person name="Lipzen A."/>
            <person name="Lutzoni F."/>
            <person name="Magnuson J."/>
            <person name="Mondo S."/>
            <person name="Nolan M."/>
            <person name="Ohm R."/>
            <person name="Pangilinan J."/>
            <person name="Park H.-J."/>
            <person name="Ramirez L."/>
            <person name="Alfaro M."/>
            <person name="Sun H."/>
            <person name="Tritt A."/>
            <person name="Yoshinaga Y."/>
            <person name="Zwiers L.-H."/>
            <person name="Turgeon B."/>
            <person name="Goodwin S."/>
            <person name="Spatafora J."/>
            <person name="Crous P."/>
            <person name="Grigoriev I."/>
        </authorList>
    </citation>
    <scope>NUCLEOTIDE SEQUENCE</scope>
    <source>
        <strain evidence="6">HMLAC05119</strain>
    </source>
</reference>
<name>A0A6A5QLN3_AMPQU</name>
<dbReference type="SUPFAM" id="SSF53474">
    <property type="entry name" value="alpha/beta-Hydrolases"/>
    <property type="match status" value="1"/>
</dbReference>
<keyword evidence="7" id="KW-1185">Reference proteome</keyword>
<comment type="subcellular location">
    <subcellularLocation>
        <location evidence="1">Lipid droplet</location>
    </subcellularLocation>
</comment>
<dbReference type="Proteomes" id="UP000800096">
    <property type="component" value="Unassembled WGS sequence"/>
</dbReference>
<evidence type="ECO:0000256" key="5">
    <source>
        <dbReference type="SAM" id="Phobius"/>
    </source>
</evidence>
<dbReference type="OrthoDB" id="448051at2759"/>
<evidence type="ECO:0000313" key="7">
    <source>
        <dbReference type="Proteomes" id="UP000800096"/>
    </source>
</evidence>
<dbReference type="PANTHER" id="PTHR13390:SF0">
    <property type="entry name" value="LIPID DROPLET-ASSOCIATED HYDROLASE"/>
    <property type="match status" value="1"/>
</dbReference>
<comment type="similarity">
    <text evidence="2">Belongs to the AB hydrolase superfamily. LDAH family.</text>
</comment>
<keyword evidence="5" id="KW-1133">Transmembrane helix</keyword>
<evidence type="ECO:0008006" key="8">
    <source>
        <dbReference type="Google" id="ProtNLM"/>
    </source>
</evidence>
<dbReference type="EMBL" id="ML979136">
    <property type="protein sequence ID" value="KAF1915576.1"/>
    <property type="molecule type" value="Genomic_DNA"/>
</dbReference>
<dbReference type="PANTHER" id="PTHR13390">
    <property type="entry name" value="LIPASE"/>
    <property type="match status" value="1"/>
</dbReference>
<evidence type="ECO:0000313" key="6">
    <source>
        <dbReference type="EMBL" id="KAF1915576.1"/>
    </source>
</evidence>
<dbReference type="InterPro" id="IPR019363">
    <property type="entry name" value="LDAH"/>
</dbReference>
<sequence>MSTPTSKIHLRTPPEPGRKAAAKTYIIYFLTGNPGLIEYYRVFLTHLYGVLTQDTASDRSVEFQVYGRSLSGFEMSGAETKTHKYRKPPPYGLQDQIRHAEDDVVEVVEAVRDAGGKDVRVILMGHSVGAYMSLEIVRRLRAHGLAGEDFETRIAGVVGLFPTVVDIARSESGVKAAPFLKNPSFALVVSLVAGFITMLMPLALLARLVSFVTGFPADAACTTASFVKSPYGVQQAVHMARDEMFQIDTDIWDEDVWGAAAEAPASKHPHPRPVLRFLFAKKDHWVADETRDALIRTRGRFSRWDVQEVEGMEESWKPAMEVDETEGWPHGFCIKHGVPVAERVAGYVRRIVAQDASRK</sequence>